<keyword evidence="3" id="KW-0238">DNA-binding</keyword>
<dbReference type="Pfam" id="PF00072">
    <property type="entry name" value="Response_reg"/>
    <property type="match status" value="1"/>
</dbReference>
<dbReference type="GO" id="GO:0000160">
    <property type="term" value="P:phosphorelay signal transduction system"/>
    <property type="evidence" value="ECO:0007669"/>
    <property type="project" value="InterPro"/>
</dbReference>
<dbReference type="PANTHER" id="PTHR43214">
    <property type="entry name" value="TWO-COMPONENT RESPONSE REGULATOR"/>
    <property type="match status" value="1"/>
</dbReference>
<keyword evidence="2" id="KW-0805">Transcription regulation</keyword>
<dbReference type="SUPFAM" id="SSF52172">
    <property type="entry name" value="CheY-like"/>
    <property type="match status" value="1"/>
</dbReference>
<evidence type="ECO:0000256" key="3">
    <source>
        <dbReference type="ARBA" id="ARBA00023125"/>
    </source>
</evidence>
<dbReference type="PROSITE" id="PS50110">
    <property type="entry name" value="RESPONSE_REGULATORY"/>
    <property type="match status" value="1"/>
</dbReference>
<gene>
    <name evidence="8" type="ORF">FNH05_16380</name>
</gene>
<dbReference type="InterPro" id="IPR036388">
    <property type="entry name" value="WH-like_DNA-bd_sf"/>
</dbReference>
<dbReference type="Gene3D" id="1.10.10.10">
    <property type="entry name" value="Winged helix-like DNA-binding domain superfamily/Winged helix DNA-binding domain"/>
    <property type="match status" value="1"/>
</dbReference>
<dbReference type="CDD" id="cd06170">
    <property type="entry name" value="LuxR_C_like"/>
    <property type="match status" value="1"/>
</dbReference>
<keyword evidence="9" id="KW-1185">Reference proteome</keyword>
<dbReference type="SMART" id="SM00421">
    <property type="entry name" value="HTH_LUXR"/>
    <property type="match status" value="1"/>
</dbReference>
<dbReference type="InterPro" id="IPR058245">
    <property type="entry name" value="NreC/VraR/RcsB-like_REC"/>
</dbReference>
<evidence type="ECO:0000259" key="7">
    <source>
        <dbReference type="PROSITE" id="PS50110"/>
    </source>
</evidence>
<proteinExistence type="predicted"/>
<evidence type="ECO:0000313" key="9">
    <source>
        <dbReference type="Proteomes" id="UP000320011"/>
    </source>
</evidence>
<feature type="modified residue" description="4-aspartylphosphate" evidence="5">
    <location>
        <position position="52"/>
    </location>
</feature>
<dbReference type="EMBL" id="VJWX01000146">
    <property type="protein sequence ID" value="TVT49934.1"/>
    <property type="molecule type" value="Genomic_DNA"/>
</dbReference>
<evidence type="ECO:0000256" key="2">
    <source>
        <dbReference type="ARBA" id="ARBA00023015"/>
    </source>
</evidence>
<dbReference type="InterPro" id="IPR011006">
    <property type="entry name" value="CheY-like_superfamily"/>
</dbReference>
<dbReference type="PRINTS" id="PR00038">
    <property type="entry name" value="HTHLUXR"/>
</dbReference>
<dbReference type="PROSITE" id="PS50043">
    <property type="entry name" value="HTH_LUXR_2"/>
    <property type="match status" value="1"/>
</dbReference>
<comment type="caution">
    <text evidence="8">The sequence shown here is derived from an EMBL/GenBank/DDBJ whole genome shotgun (WGS) entry which is preliminary data.</text>
</comment>
<dbReference type="Gene3D" id="3.40.50.2300">
    <property type="match status" value="1"/>
</dbReference>
<evidence type="ECO:0000256" key="1">
    <source>
        <dbReference type="ARBA" id="ARBA00022553"/>
    </source>
</evidence>
<evidence type="ECO:0000256" key="4">
    <source>
        <dbReference type="ARBA" id="ARBA00023163"/>
    </source>
</evidence>
<dbReference type="AlphaFoldDB" id="A0A558CMG3"/>
<dbReference type="GO" id="GO:0003677">
    <property type="term" value="F:DNA binding"/>
    <property type="evidence" value="ECO:0007669"/>
    <property type="project" value="UniProtKB-KW"/>
</dbReference>
<feature type="domain" description="HTH luxR-type" evidence="6">
    <location>
        <begin position="143"/>
        <end position="214"/>
    </location>
</feature>
<dbReference type="OrthoDB" id="3519926at2"/>
<evidence type="ECO:0000256" key="5">
    <source>
        <dbReference type="PROSITE-ProRule" id="PRU00169"/>
    </source>
</evidence>
<dbReference type="InterPro" id="IPR039420">
    <property type="entry name" value="WalR-like"/>
</dbReference>
<dbReference type="GO" id="GO:0006355">
    <property type="term" value="P:regulation of DNA-templated transcription"/>
    <property type="evidence" value="ECO:0007669"/>
    <property type="project" value="InterPro"/>
</dbReference>
<dbReference type="CDD" id="cd17535">
    <property type="entry name" value="REC_NarL-like"/>
    <property type="match status" value="1"/>
</dbReference>
<reference evidence="8 9" key="2">
    <citation type="submission" date="2019-08" db="EMBL/GenBank/DDBJ databases">
        <title>Amycolatopsis acidicola sp. nov., isolated from peat swamp forest soil.</title>
        <authorList>
            <person name="Srisuk N."/>
        </authorList>
    </citation>
    <scope>NUCLEOTIDE SEQUENCE [LARGE SCALE GENOMIC DNA]</scope>
    <source>
        <strain evidence="8 9">TBRC 6029</strain>
    </source>
</reference>
<dbReference type="Proteomes" id="UP000320011">
    <property type="component" value="Unassembled WGS sequence"/>
</dbReference>
<dbReference type="RefSeq" id="WP_144589133.1">
    <property type="nucleotide sequence ID" value="NZ_VJWX01000146.1"/>
</dbReference>
<reference evidence="8 9" key="1">
    <citation type="submission" date="2019-07" db="EMBL/GenBank/DDBJ databases">
        <authorList>
            <person name="Duangmal K."/>
            <person name="Teo W.F.A."/>
        </authorList>
    </citation>
    <scope>NUCLEOTIDE SEQUENCE [LARGE SCALE GENOMIC DNA]</scope>
    <source>
        <strain evidence="8 9">TBRC 6029</strain>
    </source>
</reference>
<name>A0A558CMG3_9PSEU</name>
<keyword evidence="4" id="KW-0804">Transcription</keyword>
<dbReference type="SMART" id="SM00448">
    <property type="entry name" value="REC"/>
    <property type="match status" value="1"/>
</dbReference>
<dbReference type="InterPro" id="IPR001789">
    <property type="entry name" value="Sig_transdc_resp-reg_receiver"/>
</dbReference>
<sequence>MRVVLAEDGVLLRAGLAGLLDRFGFEVVAEAGDAAALRLAVTEHGPDLLLTDIRMPPTFRDEGLRAAVELRRDHPGLAVVALSQYVQYDYASELLGSRDGRGVGYLLKDRVADIEEFVAALRQVAKGGMVVDPQVVRQLLRRPSDPVHRLSPREREVLALIAEGHSNSSVAERLVVSEAAVGKHIGNIFAKLDLPPADDVHRRVLAVLAYLRHNE</sequence>
<accession>A0A558CMG3</accession>
<dbReference type="PANTHER" id="PTHR43214:SF24">
    <property type="entry name" value="TRANSCRIPTIONAL REGULATORY PROTEIN NARL-RELATED"/>
    <property type="match status" value="1"/>
</dbReference>
<feature type="domain" description="Response regulatory" evidence="7">
    <location>
        <begin position="2"/>
        <end position="123"/>
    </location>
</feature>
<protein>
    <submittedName>
        <fullName evidence="8">Response regulator transcription factor</fullName>
    </submittedName>
</protein>
<organism evidence="8 9">
    <name type="scientific">Amycolatopsis rhizosphaerae</name>
    <dbReference type="NCBI Taxonomy" id="2053003"/>
    <lineage>
        <taxon>Bacteria</taxon>
        <taxon>Bacillati</taxon>
        <taxon>Actinomycetota</taxon>
        <taxon>Actinomycetes</taxon>
        <taxon>Pseudonocardiales</taxon>
        <taxon>Pseudonocardiaceae</taxon>
        <taxon>Amycolatopsis</taxon>
    </lineage>
</organism>
<keyword evidence="1 5" id="KW-0597">Phosphoprotein</keyword>
<dbReference type="InterPro" id="IPR000792">
    <property type="entry name" value="Tscrpt_reg_LuxR_C"/>
</dbReference>
<evidence type="ECO:0000259" key="6">
    <source>
        <dbReference type="PROSITE" id="PS50043"/>
    </source>
</evidence>
<dbReference type="Pfam" id="PF00196">
    <property type="entry name" value="GerE"/>
    <property type="match status" value="1"/>
</dbReference>
<evidence type="ECO:0000313" key="8">
    <source>
        <dbReference type="EMBL" id="TVT49934.1"/>
    </source>
</evidence>